<dbReference type="Proteomes" id="UP000541185">
    <property type="component" value="Unassembled WGS sequence"/>
</dbReference>
<dbReference type="RefSeq" id="WP_169422106.1">
    <property type="nucleotide sequence ID" value="NZ_JABBFX010000003.1"/>
</dbReference>
<dbReference type="InterPro" id="IPR031730">
    <property type="entry name" value="Carbam_trans_C"/>
</dbReference>
<sequence>MKLLAVALPHHDANFAYFDGQAIRYIKLERLQQEKRFHFGSLADWKPAAEELWGIDCEAIDDFVFSFDPASLPPALRGQVPPEAMMRLMSGASEAEPLAPAVCEYLGVPRGWLVSHHWLHALSTWMLEPRLADVRIVIDGVGDGRAWSVYRGDRPVAIGDIRRGSIGWGMREAGKLLGIRAGHYNDIAGKLMGLQAHGRVDAAFLQRLRAFGIGDLRELWSPQHWEAHRGDPLVARLALLDWAATVHARTGELLVEFFRQHAQLDDVVSYSGGVAQNVLWNAMLKQAFPQLVIPPHASDEGLALGGIEWLRRRHGLPPLEWPGFPFAQSDTGVEPPTGRTINVAAQVLAQGGLVGWYQGQGEVGPRALGNRSILMDPRLPQGHALLNRMKQREPYRPFGASVLAEHHERYFDGVPDAFMLQASRVRGAGLPAITHVDGSSRVQSVGPEQGAFQALLARFQQLTGCPVLANTSLNVAGRPIAASPEDALELFRGSPLQALVVGDQAYLK</sequence>
<keyword evidence="5" id="KW-1185">Reference proteome</keyword>
<name>A0A848HED3_9BURK</name>
<dbReference type="InterPro" id="IPR003696">
    <property type="entry name" value="Carbtransf_dom"/>
</dbReference>
<evidence type="ECO:0000313" key="4">
    <source>
        <dbReference type="EMBL" id="NML47849.1"/>
    </source>
</evidence>
<dbReference type="CDD" id="cd24033">
    <property type="entry name" value="ASKHA_NBD_NodU_CmcH-like_N"/>
    <property type="match status" value="1"/>
</dbReference>
<evidence type="ECO:0008006" key="6">
    <source>
        <dbReference type="Google" id="ProtNLM"/>
    </source>
</evidence>
<dbReference type="Pfam" id="PF02543">
    <property type="entry name" value="Carbam_trans_N"/>
    <property type="match status" value="1"/>
</dbReference>
<dbReference type="GO" id="GO:0003824">
    <property type="term" value="F:catalytic activity"/>
    <property type="evidence" value="ECO:0007669"/>
    <property type="project" value="InterPro"/>
</dbReference>
<protein>
    <recommendedName>
        <fullName evidence="6">Carbamoyltransferase</fullName>
    </recommendedName>
</protein>
<evidence type="ECO:0000313" key="5">
    <source>
        <dbReference type="Proteomes" id="UP000541185"/>
    </source>
</evidence>
<evidence type="ECO:0000259" key="3">
    <source>
        <dbReference type="Pfam" id="PF16861"/>
    </source>
</evidence>
<dbReference type="InterPro" id="IPR038152">
    <property type="entry name" value="Carbam_trans_C_sf"/>
</dbReference>
<organism evidence="4 5">
    <name type="scientific">Ramlibacter agri</name>
    <dbReference type="NCBI Taxonomy" id="2728837"/>
    <lineage>
        <taxon>Bacteria</taxon>
        <taxon>Pseudomonadati</taxon>
        <taxon>Pseudomonadota</taxon>
        <taxon>Betaproteobacteria</taxon>
        <taxon>Burkholderiales</taxon>
        <taxon>Comamonadaceae</taxon>
        <taxon>Ramlibacter</taxon>
    </lineage>
</organism>
<proteinExistence type="inferred from homology"/>
<evidence type="ECO:0000256" key="1">
    <source>
        <dbReference type="ARBA" id="ARBA00006129"/>
    </source>
</evidence>
<comment type="caution">
    <text evidence="4">The sequence shown here is derived from an EMBL/GenBank/DDBJ whole genome shotgun (WGS) entry which is preliminary data.</text>
</comment>
<feature type="domain" description="Carbamoyltransferase" evidence="2">
    <location>
        <begin position="114"/>
        <end position="305"/>
    </location>
</feature>
<dbReference type="SUPFAM" id="SSF53067">
    <property type="entry name" value="Actin-like ATPase domain"/>
    <property type="match status" value="1"/>
</dbReference>
<gene>
    <name evidence="4" type="ORF">HHL11_29135</name>
</gene>
<dbReference type="InterPro" id="IPR051338">
    <property type="entry name" value="NodU/CmcH_Carbamoyltrnsfr"/>
</dbReference>
<dbReference type="PANTHER" id="PTHR34847:SF1">
    <property type="entry name" value="NODULATION PROTEIN U"/>
    <property type="match status" value="1"/>
</dbReference>
<dbReference type="Gene3D" id="3.90.870.20">
    <property type="entry name" value="Carbamoyltransferase, C-terminal domain"/>
    <property type="match status" value="1"/>
</dbReference>
<evidence type="ECO:0000259" key="2">
    <source>
        <dbReference type="Pfam" id="PF02543"/>
    </source>
</evidence>
<dbReference type="InterPro" id="IPR043129">
    <property type="entry name" value="ATPase_NBD"/>
</dbReference>
<dbReference type="EMBL" id="JABBFX010000003">
    <property type="protein sequence ID" value="NML47849.1"/>
    <property type="molecule type" value="Genomic_DNA"/>
</dbReference>
<dbReference type="PANTHER" id="PTHR34847">
    <property type="entry name" value="NODULATION PROTEIN U"/>
    <property type="match status" value="1"/>
</dbReference>
<dbReference type="AlphaFoldDB" id="A0A848HED3"/>
<feature type="domain" description="Carbamoyltransferase C-terminal" evidence="3">
    <location>
        <begin position="345"/>
        <end position="505"/>
    </location>
</feature>
<dbReference type="Pfam" id="PF16861">
    <property type="entry name" value="Carbam_trans_C"/>
    <property type="match status" value="1"/>
</dbReference>
<comment type="similarity">
    <text evidence="1">Belongs to the NodU/CmcH family.</text>
</comment>
<accession>A0A848HED3</accession>
<reference evidence="4 5" key="1">
    <citation type="submission" date="2020-04" db="EMBL/GenBank/DDBJ databases">
        <title>Ramlibacter sp. G-1-2-2 isolated from soil.</title>
        <authorList>
            <person name="Dahal R.H."/>
        </authorList>
    </citation>
    <scope>NUCLEOTIDE SEQUENCE [LARGE SCALE GENOMIC DNA]</scope>
    <source>
        <strain evidence="4 5">G-1-2-2</strain>
    </source>
</reference>
<dbReference type="Gene3D" id="3.30.420.40">
    <property type="match status" value="1"/>
</dbReference>